<proteinExistence type="predicted"/>
<feature type="region of interest" description="Disordered" evidence="1">
    <location>
        <begin position="232"/>
        <end position="275"/>
    </location>
</feature>
<evidence type="ECO:0000313" key="2">
    <source>
        <dbReference type="EMBL" id="KAK3775052.1"/>
    </source>
</evidence>
<organism evidence="2 3">
    <name type="scientific">Elysia crispata</name>
    <name type="common">lettuce slug</name>
    <dbReference type="NCBI Taxonomy" id="231223"/>
    <lineage>
        <taxon>Eukaryota</taxon>
        <taxon>Metazoa</taxon>
        <taxon>Spiralia</taxon>
        <taxon>Lophotrochozoa</taxon>
        <taxon>Mollusca</taxon>
        <taxon>Gastropoda</taxon>
        <taxon>Heterobranchia</taxon>
        <taxon>Euthyneura</taxon>
        <taxon>Panpulmonata</taxon>
        <taxon>Sacoglossa</taxon>
        <taxon>Placobranchoidea</taxon>
        <taxon>Plakobranchidae</taxon>
        <taxon>Elysia</taxon>
    </lineage>
</organism>
<name>A0AAE1DLN1_9GAST</name>
<protein>
    <submittedName>
        <fullName evidence="2">Uncharacterized protein</fullName>
    </submittedName>
</protein>
<dbReference type="AlphaFoldDB" id="A0AAE1DLN1"/>
<feature type="compositionally biased region" description="Low complexity" evidence="1">
    <location>
        <begin position="250"/>
        <end position="263"/>
    </location>
</feature>
<dbReference type="Proteomes" id="UP001283361">
    <property type="component" value="Unassembled WGS sequence"/>
</dbReference>
<evidence type="ECO:0000313" key="3">
    <source>
        <dbReference type="Proteomes" id="UP001283361"/>
    </source>
</evidence>
<keyword evidence="3" id="KW-1185">Reference proteome</keyword>
<accession>A0AAE1DLN1</accession>
<reference evidence="2" key="1">
    <citation type="journal article" date="2023" name="G3 (Bethesda)">
        <title>A reference genome for the long-term kleptoplast-retaining sea slug Elysia crispata morphotype clarki.</title>
        <authorList>
            <person name="Eastman K.E."/>
            <person name="Pendleton A.L."/>
            <person name="Shaikh M.A."/>
            <person name="Suttiyut T."/>
            <person name="Ogas R."/>
            <person name="Tomko P."/>
            <person name="Gavelis G."/>
            <person name="Widhalm J.R."/>
            <person name="Wisecaver J.H."/>
        </authorList>
    </citation>
    <scope>NUCLEOTIDE SEQUENCE</scope>
    <source>
        <strain evidence="2">ECLA1</strain>
    </source>
</reference>
<evidence type="ECO:0000256" key="1">
    <source>
        <dbReference type="SAM" id="MobiDB-lite"/>
    </source>
</evidence>
<feature type="compositionally biased region" description="Polar residues" evidence="1">
    <location>
        <begin position="264"/>
        <end position="273"/>
    </location>
</feature>
<sequence length="539" mass="59488">MRWMSLINTSPANKQPYQTPRQIPTHLLTLLVEVAEHCQFTWRETSESLELACVCTMCGAEWRRERVCVLCVAQSGGESVCVYYVWRRVAELACVCVLCVAHSGGESATQGRHLVLNLKRSPGFQCLVFLIGMLDLTHARLGVQFMLTEVPVLPLLFTELRSLQALLLECPVKRGKDLRGFRSPARCKHTSPSLSRRLSFDLDADCNCKMGAYDLMPRKTAAVYRSSETLVSTSSESDGGVDSIDNLTASSGCPSPQPGSGRSDSNLPGQLKTSTRRRASLDLNCKSTSYLQKSAVEEGKECYVADSTPVALMLKRSLQDRLFLDLSGSFSGARRLSEGSALALRGLERSRSGDFYKNSCQYDRPSSTNGSLNGKLRPCFSEGVKIAPGRTAFSFFHNSQTSSCNSLSKVNNGLHGSLSSRQRQTLLQSHSNQLLVSDETLEDSCRWKRNRSYSPDSFESGDLRHGKRFLQGLQSDSREINISEEELTLSNVFQPLSLAPAAACNWEGVNLKTCGFQGSAIVFIDLASRSPDLHWLMRA</sequence>
<dbReference type="EMBL" id="JAWDGP010003357">
    <property type="protein sequence ID" value="KAK3775052.1"/>
    <property type="molecule type" value="Genomic_DNA"/>
</dbReference>
<gene>
    <name evidence="2" type="ORF">RRG08_048262</name>
</gene>
<comment type="caution">
    <text evidence="2">The sequence shown here is derived from an EMBL/GenBank/DDBJ whole genome shotgun (WGS) entry which is preliminary data.</text>
</comment>